<evidence type="ECO:0000256" key="4">
    <source>
        <dbReference type="ARBA" id="ARBA00022803"/>
    </source>
</evidence>
<evidence type="ECO:0000256" key="8">
    <source>
        <dbReference type="SAM" id="Phobius"/>
    </source>
</evidence>
<dbReference type="Pfam" id="PF00196">
    <property type="entry name" value="GerE"/>
    <property type="match status" value="1"/>
</dbReference>
<dbReference type="InterPro" id="IPR019734">
    <property type="entry name" value="TPR_rpt"/>
</dbReference>
<feature type="coiled-coil region" evidence="7">
    <location>
        <begin position="465"/>
        <end position="515"/>
    </location>
</feature>
<dbReference type="InterPro" id="IPR016032">
    <property type="entry name" value="Sig_transdc_resp-reg_C-effctor"/>
</dbReference>
<dbReference type="RefSeq" id="WP_095068707.1">
    <property type="nucleotide sequence ID" value="NZ_LT899436.1"/>
</dbReference>
<proteinExistence type="inferred from homology"/>
<dbReference type="PANTHER" id="PTHR46630">
    <property type="entry name" value="TETRATRICOPEPTIDE REPEAT PROTEIN 29"/>
    <property type="match status" value="1"/>
</dbReference>
<dbReference type="Proteomes" id="UP000215214">
    <property type="component" value="Chromosome TJEJU"/>
</dbReference>
<dbReference type="Gene3D" id="1.25.40.10">
    <property type="entry name" value="Tetratricopeptide repeat domain"/>
    <property type="match status" value="2"/>
</dbReference>
<evidence type="ECO:0000256" key="1">
    <source>
        <dbReference type="ARBA" id="ARBA00004496"/>
    </source>
</evidence>
<dbReference type="GO" id="GO:0003677">
    <property type="term" value="F:DNA binding"/>
    <property type="evidence" value="ECO:0007669"/>
    <property type="project" value="InterPro"/>
</dbReference>
<dbReference type="OrthoDB" id="1090267at2"/>
<dbReference type="SMART" id="SM00421">
    <property type="entry name" value="HTH_LUXR"/>
    <property type="match status" value="1"/>
</dbReference>
<protein>
    <recommendedName>
        <fullName evidence="9">HTH luxR-type domain-containing protein</fullName>
    </recommendedName>
</protein>
<sequence length="623" mass="72354">MKTLALSFSVVFIIFYFKKVTAQNKQIVDSLLQIVNTKTTDTTLIKAYNDLGIQYASANHLKAKKFIKKALQIANKIKSPRGIAGSNNCLGIVHYYEKEYDSALVYFKKALSINQQIDHLWGQASALHQIGAVQNFQSNYFEAIESFKKSGRLFLKLKDSVSYIKSIENTGVSYLLMRHDEKSLAHLFKASTLYERRNNISGLGRTNIQISNVLIRQKEYVKALAFLEKALPQIIQGGNKMHLLVLLKNKGIAFKGIKQFDKALDLYNQALKIARSINHNKRVYALQSLIGDLYYEQEQYQKAIDFQKIAFKNYSKSDYKDKTCTSIGLANSFFKLNKLDTATYYAKEALLLSKKAMRLDLEKDAVEVLAVIAEQKKDSAKGFAYYKRISLLKDSINAIEKQKQARELQAKFEFDKKERKIKKLTKINQQVKQRHVLLIIAFFLGTFLLSYFVFIFRRKEQQSCIEKYFLNRELLKKDKELLEKNKELTSNSLHLANKNKALKTLKKEVESIKYAEDQNTQYNYQKLIQTINFNMTEDKDWDNFKKYFEQLHKDFYSIIKNKYPTVTANELRLMALLKMNLSTKEIAGILNITQEGVRKARYRLRKKLKIESNTMLLDMVLNI</sequence>
<accession>A0A238U3Z6</accession>
<evidence type="ECO:0000256" key="7">
    <source>
        <dbReference type="SAM" id="Coils"/>
    </source>
</evidence>
<dbReference type="InterPro" id="IPR036388">
    <property type="entry name" value="WH-like_DNA-bd_sf"/>
</dbReference>
<keyword evidence="7" id="KW-0175">Coiled coil</keyword>
<keyword evidence="3" id="KW-0677">Repeat</keyword>
<evidence type="ECO:0000313" key="10">
    <source>
        <dbReference type="EMBL" id="SNR13832.1"/>
    </source>
</evidence>
<feature type="repeat" description="TPR" evidence="6">
    <location>
        <begin position="84"/>
        <end position="117"/>
    </location>
</feature>
<dbReference type="InterPro" id="IPR051476">
    <property type="entry name" value="Bac_ResReg_Asp_Phosphatase"/>
</dbReference>
<evidence type="ECO:0000256" key="5">
    <source>
        <dbReference type="ARBA" id="ARBA00038253"/>
    </source>
</evidence>
<dbReference type="SMART" id="SM00028">
    <property type="entry name" value="TPR"/>
    <property type="match status" value="7"/>
</dbReference>
<feature type="transmembrane region" description="Helical" evidence="8">
    <location>
        <begin position="436"/>
        <end position="456"/>
    </location>
</feature>
<dbReference type="PANTHER" id="PTHR46630:SF1">
    <property type="entry name" value="TETRATRICOPEPTIDE REPEAT PROTEIN 29"/>
    <property type="match status" value="1"/>
</dbReference>
<dbReference type="InterPro" id="IPR000792">
    <property type="entry name" value="Tscrpt_reg_LuxR_C"/>
</dbReference>
<evidence type="ECO:0000256" key="3">
    <source>
        <dbReference type="ARBA" id="ARBA00022737"/>
    </source>
</evidence>
<keyword evidence="4 6" id="KW-0802">TPR repeat</keyword>
<dbReference type="PROSITE" id="PS50005">
    <property type="entry name" value="TPR"/>
    <property type="match status" value="1"/>
</dbReference>
<dbReference type="GO" id="GO:0005737">
    <property type="term" value="C:cytoplasm"/>
    <property type="evidence" value="ECO:0007669"/>
    <property type="project" value="UniProtKB-SubCell"/>
</dbReference>
<dbReference type="InterPro" id="IPR011990">
    <property type="entry name" value="TPR-like_helical_dom_sf"/>
</dbReference>
<evidence type="ECO:0000259" key="9">
    <source>
        <dbReference type="PROSITE" id="PS50043"/>
    </source>
</evidence>
<reference evidence="10 11" key="1">
    <citation type="submission" date="2017-07" db="EMBL/GenBank/DDBJ databases">
        <authorList>
            <person name="Sun Z.S."/>
            <person name="Albrecht U."/>
            <person name="Echele G."/>
            <person name="Lee C.C."/>
        </authorList>
    </citation>
    <scope>NUCLEOTIDE SEQUENCE [LARGE SCALE GENOMIC DNA]</scope>
    <source>
        <strain evidence="11">type strain: KCTC 22618</strain>
    </source>
</reference>
<name>A0A238U3Z6_9FLAO</name>
<organism evidence="10 11">
    <name type="scientific">Tenacibaculum jejuense</name>
    <dbReference type="NCBI Taxonomy" id="584609"/>
    <lineage>
        <taxon>Bacteria</taxon>
        <taxon>Pseudomonadati</taxon>
        <taxon>Bacteroidota</taxon>
        <taxon>Flavobacteriia</taxon>
        <taxon>Flavobacteriales</taxon>
        <taxon>Flavobacteriaceae</taxon>
        <taxon>Tenacibaculum</taxon>
    </lineage>
</organism>
<dbReference type="SUPFAM" id="SSF46894">
    <property type="entry name" value="C-terminal effector domain of the bipartite response regulators"/>
    <property type="match status" value="1"/>
</dbReference>
<dbReference type="AlphaFoldDB" id="A0A238U3Z6"/>
<evidence type="ECO:0000313" key="11">
    <source>
        <dbReference type="Proteomes" id="UP000215214"/>
    </source>
</evidence>
<evidence type="ECO:0000256" key="6">
    <source>
        <dbReference type="PROSITE-ProRule" id="PRU00339"/>
    </source>
</evidence>
<dbReference type="Gene3D" id="1.10.10.10">
    <property type="entry name" value="Winged helix-like DNA-binding domain superfamily/Winged helix DNA-binding domain"/>
    <property type="match status" value="1"/>
</dbReference>
<dbReference type="SUPFAM" id="SSF48452">
    <property type="entry name" value="TPR-like"/>
    <property type="match status" value="2"/>
</dbReference>
<dbReference type="Pfam" id="PF13424">
    <property type="entry name" value="TPR_12"/>
    <property type="match status" value="1"/>
</dbReference>
<comment type="similarity">
    <text evidence="5">Belongs to the Rap family.</text>
</comment>
<gene>
    <name evidence="10" type="ORF">TJEJU_0022</name>
</gene>
<keyword evidence="8" id="KW-0472">Membrane</keyword>
<dbReference type="PROSITE" id="PS50043">
    <property type="entry name" value="HTH_LUXR_2"/>
    <property type="match status" value="1"/>
</dbReference>
<dbReference type="EMBL" id="LT899436">
    <property type="protein sequence ID" value="SNR13832.1"/>
    <property type="molecule type" value="Genomic_DNA"/>
</dbReference>
<keyword evidence="2" id="KW-0963">Cytoplasm</keyword>
<feature type="domain" description="HTH luxR-type" evidence="9">
    <location>
        <begin position="559"/>
        <end position="623"/>
    </location>
</feature>
<dbReference type="KEGG" id="tje:TJEJU_0022"/>
<comment type="subcellular location">
    <subcellularLocation>
        <location evidence="1">Cytoplasm</location>
    </subcellularLocation>
</comment>
<keyword evidence="8" id="KW-1133">Transmembrane helix</keyword>
<evidence type="ECO:0000256" key="2">
    <source>
        <dbReference type="ARBA" id="ARBA00022490"/>
    </source>
</evidence>
<dbReference type="GO" id="GO:0006355">
    <property type="term" value="P:regulation of DNA-templated transcription"/>
    <property type="evidence" value="ECO:0007669"/>
    <property type="project" value="InterPro"/>
</dbReference>
<keyword evidence="11" id="KW-1185">Reference proteome</keyword>
<keyword evidence="8" id="KW-0812">Transmembrane</keyword>